<dbReference type="SUPFAM" id="SSF52113">
    <property type="entry name" value="BRCT domain"/>
    <property type="match status" value="1"/>
</dbReference>
<feature type="compositionally biased region" description="Low complexity" evidence="1">
    <location>
        <begin position="544"/>
        <end position="564"/>
    </location>
</feature>
<dbReference type="InterPro" id="IPR001357">
    <property type="entry name" value="BRCT_dom"/>
</dbReference>
<feature type="compositionally biased region" description="Basic and acidic residues" evidence="1">
    <location>
        <begin position="113"/>
        <end position="135"/>
    </location>
</feature>
<feature type="compositionally biased region" description="Polar residues" evidence="1">
    <location>
        <begin position="1"/>
        <end position="11"/>
    </location>
</feature>
<feature type="compositionally biased region" description="Low complexity" evidence="1">
    <location>
        <begin position="347"/>
        <end position="356"/>
    </location>
</feature>
<feature type="compositionally biased region" description="Low complexity" evidence="1">
    <location>
        <begin position="391"/>
        <end position="401"/>
    </location>
</feature>
<feature type="region of interest" description="Disordered" evidence="1">
    <location>
        <begin position="522"/>
        <end position="575"/>
    </location>
</feature>
<feature type="compositionally biased region" description="Low complexity" evidence="1">
    <location>
        <begin position="475"/>
        <end position="485"/>
    </location>
</feature>
<dbReference type="PROSITE" id="PS50172">
    <property type="entry name" value="BRCT"/>
    <property type="match status" value="1"/>
</dbReference>
<feature type="region of interest" description="Disordered" evidence="1">
    <location>
        <begin position="633"/>
        <end position="669"/>
    </location>
</feature>
<feature type="compositionally biased region" description="Basic and acidic residues" evidence="1">
    <location>
        <begin position="92"/>
        <end position="101"/>
    </location>
</feature>
<reference evidence="3 4" key="1">
    <citation type="submission" date="2014-09" db="EMBL/GenBank/DDBJ databases">
        <authorList>
            <person name="Magalhaes I.L.F."/>
            <person name="Oliveira U."/>
            <person name="Santos F.R."/>
            <person name="Vidigal T.H.D.A."/>
            <person name="Brescovit A.D."/>
            <person name="Santos A.J."/>
        </authorList>
    </citation>
    <scope>NUCLEOTIDE SEQUENCE [LARGE SCALE GENOMIC DNA]</scope>
</reference>
<feature type="region of interest" description="Disordered" evidence="1">
    <location>
        <begin position="1"/>
        <end position="507"/>
    </location>
</feature>
<accession>A0A0P1BEI9</accession>
<feature type="compositionally biased region" description="Polar residues" evidence="1">
    <location>
        <begin position="463"/>
        <end position="473"/>
    </location>
</feature>
<dbReference type="Proteomes" id="UP000054845">
    <property type="component" value="Unassembled WGS sequence"/>
</dbReference>
<feature type="region of interest" description="Disordered" evidence="1">
    <location>
        <begin position="882"/>
        <end position="902"/>
    </location>
</feature>
<feature type="domain" description="BRCT" evidence="2">
    <location>
        <begin position="728"/>
        <end position="826"/>
    </location>
</feature>
<dbReference type="STRING" id="401625.A0A0P1BEI9"/>
<feature type="compositionally biased region" description="Basic and acidic residues" evidence="1">
    <location>
        <begin position="423"/>
        <end position="443"/>
    </location>
</feature>
<evidence type="ECO:0000313" key="4">
    <source>
        <dbReference type="Proteomes" id="UP000054845"/>
    </source>
</evidence>
<evidence type="ECO:0000259" key="2">
    <source>
        <dbReference type="PROSITE" id="PS50172"/>
    </source>
</evidence>
<sequence length="902" mass="97832">MSQVPAQTPVRTTRAMARVTGEIPHKPQWALRRSPTKPSTALRGAYGRSVTPSGRSDSPEDLCTNPMARLLERARRRSSLEASDGLGTSEQADSRVEDPRKQALRNSISRDSPPPRDETFDMGRGETMDIVDPSRRAHRGPLTKTPEARHLRGSNNKISAVDRVTDDIDQLSISPRKAPSSTARRLRDTHLDSQPGKSKADLLPPAARVPASRNPRTQDITPVRAPSPVKRSALRPTILSTKPKAFTLTPHQRSRSEAQPVSAESAGDVPAASRSRGRKPLYAEQGAQPLVKGEESDDELNIITKPSKSSRGASGRQVERTSSPSARPILPRQQSEPDSPHDRRPVLPRSSSSPRLSAHDSREGSLQARRYNLAKSHGRITDNNDSPPPSVSSSSPLTSPSEARKRAVGGRLQDGSVSRVTLTKHENEECGSEPPKRSPERTLARLQQLAPVRCDARGPTADAPSQASISTWRDPSIVSISSSPSQRANRASSVDVRTPTRASESPSALAVLEASLERLAAAKRRTTARPHSELFTPSKREMPETSAPSTLESSSPLSSLRPTLGDATSPLQNRGLSSIDVASGLVKPARRMPAATKEREAISQHVAEARHVRRRPSDPVRAAQAYFERALREERETAGAGGEEDEAASAPSEEGLLARKREAKQHRRKSAYTYVPAKRDSVEDAESVGHSAFCADIDAPGEASTPTSPIKRFTPVTPKTARDAARLASARFLRGLHVVVDVRDQDGDDASGSWIEMLRGAGAKVTSRVPSMSSRSPSHIVYKSGRPATLHYFRACDDPKPLLVGVNWVLKCLQEARRVDEEPYLVEIGKEAVFRKRRISMAPRAAPGALLDDQSSRETSPEEVAALKDRRLALAHAPAVPSPLGAMAWRPDASTDGSEMAF</sequence>
<proteinExistence type="predicted"/>
<dbReference type="OrthoDB" id="2384350at2759"/>
<dbReference type="Gene3D" id="3.40.50.10190">
    <property type="entry name" value="BRCT domain"/>
    <property type="match status" value="1"/>
</dbReference>
<evidence type="ECO:0000256" key="1">
    <source>
        <dbReference type="SAM" id="MobiDB-lite"/>
    </source>
</evidence>
<dbReference type="EMBL" id="CCYA01000240">
    <property type="protein sequence ID" value="CEH14260.1"/>
    <property type="molecule type" value="Genomic_DNA"/>
</dbReference>
<organism evidence="3 4">
    <name type="scientific">Ceraceosorus bombacis</name>
    <dbReference type="NCBI Taxonomy" id="401625"/>
    <lineage>
        <taxon>Eukaryota</taxon>
        <taxon>Fungi</taxon>
        <taxon>Dikarya</taxon>
        <taxon>Basidiomycota</taxon>
        <taxon>Ustilaginomycotina</taxon>
        <taxon>Exobasidiomycetes</taxon>
        <taxon>Ceraceosorales</taxon>
        <taxon>Ceraceosoraceae</taxon>
        <taxon>Ceraceosorus</taxon>
    </lineage>
</organism>
<keyword evidence="4" id="KW-1185">Reference proteome</keyword>
<dbReference type="AlphaFoldDB" id="A0A0P1BEI9"/>
<evidence type="ECO:0000313" key="3">
    <source>
        <dbReference type="EMBL" id="CEH14260.1"/>
    </source>
</evidence>
<dbReference type="InterPro" id="IPR036420">
    <property type="entry name" value="BRCT_dom_sf"/>
</dbReference>
<name>A0A0P1BEI9_9BASI</name>
<protein>
    <submittedName>
        <fullName evidence="3">MICROCEPHALIN</fullName>
    </submittedName>
</protein>